<organism evidence="2 3">
    <name type="scientific">Pseudomonas asiatica</name>
    <dbReference type="NCBI Taxonomy" id="2219225"/>
    <lineage>
        <taxon>Bacteria</taxon>
        <taxon>Pseudomonadati</taxon>
        <taxon>Pseudomonadota</taxon>
        <taxon>Gammaproteobacteria</taxon>
        <taxon>Pseudomonadales</taxon>
        <taxon>Pseudomonadaceae</taxon>
        <taxon>Pseudomonas</taxon>
    </lineage>
</organism>
<dbReference type="Proteomes" id="UP001150728">
    <property type="component" value="Unassembled WGS sequence"/>
</dbReference>
<dbReference type="EMBL" id="JANIAN010000071">
    <property type="protein sequence ID" value="MDD2109997.1"/>
    <property type="molecule type" value="Genomic_DNA"/>
</dbReference>
<comment type="caution">
    <text evidence="2">The sequence shown here is derived from an EMBL/GenBank/DDBJ whole genome shotgun (WGS) entry which is preliminary data.</text>
</comment>
<evidence type="ECO:0000313" key="3">
    <source>
        <dbReference type="Proteomes" id="UP001150728"/>
    </source>
</evidence>
<dbReference type="Proteomes" id="UP001150678">
    <property type="component" value="Unassembled WGS sequence"/>
</dbReference>
<proteinExistence type="predicted"/>
<reference evidence="2" key="1">
    <citation type="submission" date="2022-07" db="EMBL/GenBank/DDBJ databases">
        <title>Multi-strain Analysis of Pseudomonas putida Reveals Metabolic and Genetic Diversity.</title>
        <authorList>
            <person name="Monk J.M."/>
        </authorList>
    </citation>
    <scope>NUCLEOTIDE SEQUENCE</scope>
    <source>
        <strain evidence="1">17514</strain>
        <strain evidence="2">17633</strain>
    </source>
</reference>
<accession>A0A9X4I1R2</accession>
<dbReference type="RefSeq" id="WP_274079961.1">
    <property type="nucleotide sequence ID" value="NZ_CP128558.1"/>
</dbReference>
<evidence type="ECO:0000313" key="2">
    <source>
        <dbReference type="EMBL" id="MDD2114113.1"/>
    </source>
</evidence>
<sequence>MAAFELIQAAAGIVGVAGRRLLVGAVDALCQAAATGELEAGQAKAELQAAIVAMVERHCT</sequence>
<evidence type="ECO:0000313" key="1">
    <source>
        <dbReference type="EMBL" id="MDD2109997.1"/>
    </source>
</evidence>
<protein>
    <submittedName>
        <fullName evidence="2">Uncharacterized protein</fullName>
    </submittedName>
</protein>
<dbReference type="EMBL" id="JANIAM010000018">
    <property type="protein sequence ID" value="MDD2114113.1"/>
    <property type="molecule type" value="Genomic_DNA"/>
</dbReference>
<dbReference type="AlphaFoldDB" id="A0A9X4I1R2"/>
<name>A0A9X4I1R2_9PSED</name>
<gene>
    <name evidence="1" type="ORF">NP533_27835</name>
    <name evidence="2" type="ORF">NP554_20235</name>
</gene>